<dbReference type="Proteomes" id="UP001178508">
    <property type="component" value="Chromosome 11"/>
</dbReference>
<organism evidence="3 4">
    <name type="scientific">Xyrichtys novacula</name>
    <name type="common">Pearly razorfish</name>
    <name type="synonym">Hemipteronotus novacula</name>
    <dbReference type="NCBI Taxonomy" id="13765"/>
    <lineage>
        <taxon>Eukaryota</taxon>
        <taxon>Metazoa</taxon>
        <taxon>Chordata</taxon>
        <taxon>Craniata</taxon>
        <taxon>Vertebrata</taxon>
        <taxon>Euteleostomi</taxon>
        <taxon>Actinopterygii</taxon>
        <taxon>Neopterygii</taxon>
        <taxon>Teleostei</taxon>
        <taxon>Neoteleostei</taxon>
        <taxon>Acanthomorphata</taxon>
        <taxon>Eupercaria</taxon>
        <taxon>Labriformes</taxon>
        <taxon>Labridae</taxon>
        <taxon>Xyrichtys</taxon>
    </lineage>
</organism>
<dbReference type="PANTHER" id="PTHR11220:SF69">
    <property type="entry name" value="HEME-BINDING PROTEIN 2"/>
    <property type="match status" value="1"/>
</dbReference>
<accession>A0AAV1FZE5</accession>
<dbReference type="AlphaFoldDB" id="A0AAV1FZE5"/>
<name>A0AAV1FZE5_XYRNO</name>
<dbReference type="InterPro" id="IPR006917">
    <property type="entry name" value="SOUL_heme-bd"/>
</dbReference>
<evidence type="ECO:0000256" key="2">
    <source>
        <dbReference type="SAM" id="MobiDB-lite"/>
    </source>
</evidence>
<evidence type="ECO:0000256" key="1">
    <source>
        <dbReference type="ARBA" id="ARBA00009817"/>
    </source>
</evidence>
<dbReference type="EMBL" id="OY660874">
    <property type="protein sequence ID" value="CAJ1066996.1"/>
    <property type="molecule type" value="Genomic_DNA"/>
</dbReference>
<comment type="similarity">
    <text evidence="1">Belongs to the HEBP family.</text>
</comment>
<sequence length="260" mass="29218">MPAALRTPAAQCALPLSDRLGGGQSQGEEEEEEEEEENCKARLQVHSQESQNAKSVSAAGMQNHFGERRRIMEQLLVLLGSFLLVSLCRGQVLCHEQNCPHFKPVSKTDDYEERLYEATDWITTKVENNDLWAANVRLGDYCKRQKAAGYNFAVDAWPVLITERPDGHYLSWYVPPGMKKPEDTDEHVKLDTRPAGTVYVKVFDGEPSMEKGKEIKVGLQKALDKALKDYDPSSSAGAGFEPFIYPTHHNEVWIQAADHN</sequence>
<dbReference type="Pfam" id="PF04832">
    <property type="entry name" value="SOUL"/>
    <property type="match status" value="1"/>
</dbReference>
<dbReference type="PANTHER" id="PTHR11220">
    <property type="entry name" value="HEME-BINDING PROTEIN-RELATED"/>
    <property type="match status" value="1"/>
</dbReference>
<reference evidence="3" key="1">
    <citation type="submission" date="2023-08" db="EMBL/GenBank/DDBJ databases">
        <authorList>
            <person name="Alioto T."/>
            <person name="Alioto T."/>
            <person name="Gomez Garrido J."/>
        </authorList>
    </citation>
    <scope>NUCLEOTIDE SEQUENCE</scope>
</reference>
<dbReference type="GO" id="GO:0005737">
    <property type="term" value="C:cytoplasm"/>
    <property type="evidence" value="ECO:0007669"/>
    <property type="project" value="TreeGrafter"/>
</dbReference>
<dbReference type="InterPro" id="IPR011256">
    <property type="entry name" value="Reg_factor_effector_dom_sf"/>
</dbReference>
<proteinExistence type="inferred from homology"/>
<keyword evidence="4" id="KW-1185">Reference proteome</keyword>
<dbReference type="Gene3D" id="3.20.80.10">
    <property type="entry name" value="Regulatory factor, effector binding domain"/>
    <property type="match status" value="1"/>
</dbReference>
<protein>
    <submittedName>
        <fullName evidence="3">Heme-binding protein soul2 isoform X1</fullName>
    </submittedName>
</protein>
<gene>
    <name evidence="3" type="ORF">XNOV1_A033508</name>
</gene>
<evidence type="ECO:0000313" key="3">
    <source>
        <dbReference type="EMBL" id="CAJ1066996.1"/>
    </source>
</evidence>
<dbReference type="GO" id="GO:0020037">
    <property type="term" value="F:heme binding"/>
    <property type="evidence" value="ECO:0007669"/>
    <property type="project" value="TreeGrafter"/>
</dbReference>
<feature type="region of interest" description="Disordered" evidence="2">
    <location>
        <begin position="1"/>
        <end position="39"/>
    </location>
</feature>
<evidence type="ECO:0000313" key="4">
    <source>
        <dbReference type="Proteomes" id="UP001178508"/>
    </source>
</evidence>
<dbReference type="SUPFAM" id="SSF55136">
    <property type="entry name" value="Probable bacterial effector-binding domain"/>
    <property type="match status" value="1"/>
</dbReference>
<feature type="compositionally biased region" description="Acidic residues" evidence="2">
    <location>
        <begin position="27"/>
        <end position="37"/>
    </location>
</feature>